<organism evidence="3 5">
    <name type="scientific">Mumia zhuanghuii</name>
    <dbReference type="NCBI Taxonomy" id="2585211"/>
    <lineage>
        <taxon>Bacteria</taxon>
        <taxon>Bacillati</taxon>
        <taxon>Actinomycetota</taxon>
        <taxon>Actinomycetes</taxon>
        <taxon>Propionibacteriales</taxon>
        <taxon>Nocardioidaceae</taxon>
        <taxon>Mumia</taxon>
    </lineage>
</organism>
<keyword evidence="1 3" id="KW-0808">Transferase</keyword>
<reference evidence="3 5" key="1">
    <citation type="submission" date="2019-05" db="EMBL/GenBank/DDBJ databases">
        <title>Mumia sp. nov., isolated from the intestinal contents of plateau pika (Ochotona curzoniae) in the Qinghai-Tibet plateau of China.</title>
        <authorList>
            <person name="Tian Z."/>
        </authorList>
    </citation>
    <scope>NUCLEOTIDE SEQUENCE [LARGE SCALE GENOMIC DNA]</scope>
    <source>
        <strain evidence="5">527</strain>
        <strain evidence="3">Z527</strain>
    </source>
</reference>
<dbReference type="InterPro" id="IPR003673">
    <property type="entry name" value="CoA-Trfase_fam_III"/>
</dbReference>
<dbReference type="Gene3D" id="3.30.1540.10">
    <property type="entry name" value="formyl-coa transferase, domain 3"/>
    <property type="match status" value="1"/>
</dbReference>
<feature type="compositionally biased region" description="Basic residues" evidence="2">
    <location>
        <begin position="29"/>
        <end position="41"/>
    </location>
</feature>
<dbReference type="Proteomes" id="UP000306740">
    <property type="component" value="Unassembled WGS sequence"/>
</dbReference>
<accession>A0A5C4MKY9</accession>
<dbReference type="EMBL" id="VDFR01000072">
    <property type="protein sequence ID" value="TNC44618.1"/>
    <property type="molecule type" value="Genomic_DNA"/>
</dbReference>
<name>A0A5C4MKY9_9ACTN</name>
<feature type="region of interest" description="Disordered" evidence="2">
    <location>
        <begin position="1"/>
        <end position="162"/>
    </location>
</feature>
<feature type="compositionally biased region" description="Basic residues" evidence="2">
    <location>
        <begin position="78"/>
        <end position="92"/>
    </location>
</feature>
<feature type="compositionally biased region" description="Basic residues" evidence="2">
    <location>
        <begin position="51"/>
        <end position="70"/>
    </location>
</feature>
<evidence type="ECO:0000256" key="1">
    <source>
        <dbReference type="ARBA" id="ARBA00022679"/>
    </source>
</evidence>
<dbReference type="PANTHER" id="PTHR48207">
    <property type="entry name" value="SUCCINATE--HYDROXYMETHYLGLUTARATE COA-TRANSFERASE"/>
    <property type="match status" value="1"/>
</dbReference>
<proteinExistence type="predicted"/>
<dbReference type="EMBL" id="VDFR01000010">
    <property type="protein sequence ID" value="TNC51066.1"/>
    <property type="molecule type" value="Genomic_DNA"/>
</dbReference>
<feature type="compositionally biased region" description="Basic and acidic residues" evidence="2">
    <location>
        <begin position="105"/>
        <end position="118"/>
    </location>
</feature>
<dbReference type="InterPro" id="IPR023606">
    <property type="entry name" value="CoA-Trfase_III_dom_1_sf"/>
</dbReference>
<dbReference type="Pfam" id="PF02515">
    <property type="entry name" value="CoA_transf_3"/>
    <property type="match status" value="1"/>
</dbReference>
<gene>
    <name evidence="4" type="ORF">FHE65_02540</name>
    <name evidence="3" type="ORF">FHE65_16315</name>
</gene>
<dbReference type="SUPFAM" id="SSF89796">
    <property type="entry name" value="CoA-transferase family III (CaiB/BaiF)"/>
    <property type="match status" value="1"/>
</dbReference>
<dbReference type="InterPro" id="IPR050483">
    <property type="entry name" value="CoA-transferase_III_domain"/>
</dbReference>
<feature type="compositionally biased region" description="Low complexity" evidence="2">
    <location>
        <begin position="129"/>
        <end position="141"/>
    </location>
</feature>
<dbReference type="Gene3D" id="3.40.50.10540">
    <property type="entry name" value="Crotonobetainyl-coa:carnitine coa-transferase, domain 1"/>
    <property type="match status" value="1"/>
</dbReference>
<protein>
    <submittedName>
        <fullName evidence="3">CoA transferase</fullName>
    </submittedName>
</protein>
<evidence type="ECO:0000313" key="4">
    <source>
        <dbReference type="EMBL" id="TNC51066.1"/>
    </source>
</evidence>
<dbReference type="AlphaFoldDB" id="A0A5C4MKY9"/>
<dbReference type="GO" id="GO:0008410">
    <property type="term" value="F:CoA-transferase activity"/>
    <property type="evidence" value="ECO:0007669"/>
    <property type="project" value="TreeGrafter"/>
</dbReference>
<evidence type="ECO:0000313" key="3">
    <source>
        <dbReference type="EMBL" id="TNC44618.1"/>
    </source>
</evidence>
<evidence type="ECO:0000256" key="2">
    <source>
        <dbReference type="SAM" id="MobiDB-lite"/>
    </source>
</evidence>
<evidence type="ECO:0000313" key="5">
    <source>
        <dbReference type="Proteomes" id="UP000306740"/>
    </source>
</evidence>
<dbReference type="InterPro" id="IPR044855">
    <property type="entry name" value="CoA-Trfase_III_dom3_sf"/>
</dbReference>
<comment type="caution">
    <text evidence="3">The sequence shown here is derived from an EMBL/GenBank/DDBJ whole genome shotgun (WGS) entry which is preliminary data.</text>
</comment>
<dbReference type="OrthoDB" id="3561197at2"/>
<dbReference type="PANTHER" id="PTHR48207:SF3">
    <property type="entry name" value="SUCCINATE--HYDROXYMETHYLGLUTARATE COA-TRANSFERASE"/>
    <property type="match status" value="1"/>
</dbReference>
<sequence length="544" mass="57761">MVGRVHRPVGAGRGPAAREPTAGGVLRTGRTRRRVRGHRGPRPHDRVTPGHARRRRDGRRRLRPRPARRARTADHQGRTRHRRRLPDRRRVHVGAAPRGPLARHLGPDSDLGRCRGPEPVHAPGRVPVRARGGPARSAARRQPLAHPQARRRSPGAAVSARSGAPLEGVVVADLSRVLAGPLATSMLADLGATVIKVERPGTGDDTRQWGPPWTDDGTAAYFESANRTKRSIALDLRDADDLALAHTLVRRADVLVENFRTGALDRLGLGYAQVAPDNPGLVYCSITGFGSGAGADLPGYDFVVQAVGGLMSITGDPGGEPTKAGVALVDVLTGKDAVIGIMAALAERERSGRGQHVEVNLLSSLLGSLVNQASGYLTTGRAPGRMGNQHPSIAPYETLRCADGSLAVACGNDGQFARLCKGIGRPELADDPRFATNAARVAHRTELVTSLEEALAADTAAGWQQRLSDADVPVGEVGDVGTAFARARALGLDPTVEVGDGHPPQVRHPVTYSLSTPVTPTAPPRLGQHDDEIRRWLADETETP</sequence>